<dbReference type="Proteomes" id="UP000708208">
    <property type="component" value="Unassembled WGS sequence"/>
</dbReference>
<accession>A0A8J2JDA9</accession>
<dbReference type="EMBL" id="CAJVCH010051272">
    <property type="protein sequence ID" value="CAG7718153.1"/>
    <property type="molecule type" value="Genomic_DNA"/>
</dbReference>
<feature type="region of interest" description="Disordered" evidence="1">
    <location>
        <begin position="1"/>
        <end position="73"/>
    </location>
</feature>
<name>A0A8J2JDA9_9HEXA</name>
<comment type="caution">
    <text evidence="2">The sequence shown here is derived from an EMBL/GenBank/DDBJ whole genome shotgun (WGS) entry which is preliminary data.</text>
</comment>
<feature type="non-terminal residue" evidence="2">
    <location>
        <position position="1"/>
    </location>
</feature>
<dbReference type="AlphaFoldDB" id="A0A8J2JDA9"/>
<protein>
    <submittedName>
        <fullName evidence="2">Uncharacterized protein</fullName>
    </submittedName>
</protein>
<feature type="compositionally biased region" description="Basic and acidic residues" evidence="1">
    <location>
        <begin position="47"/>
        <end position="58"/>
    </location>
</feature>
<gene>
    <name evidence="2" type="ORF">AFUS01_LOCUS7570</name>
</gene>
<feature type="compositionally biased region" description="Polar residues" evidence="1">
    <location>
        <begin position="61"/>
        <end position="73"/>
    </location>
</feature>
<feature type="compositionally biased region" description="Basic residues" evidence="1">
    <location>
        <begin position="21"/>
        <end position="32"/>
    </location>
</feature>
<evidence type="ECO:0000313" key="2">
    <source>
        <dbReference type="EMBL" id="CAG7718153.1"/>
    </source>
</evidence>
<sequence>EHRGEDQIEAAAPQIQEIKRVFKRKSTKRKKEKQHDKNGNQVIPPHSHSEKIPADPKIPKLSTNGETTKSKLTVSQVLKRLFKKKEKGNKGVE</sequence>
<evidence type="ECO:0000256" key="1">
    <source>
        <dbReference type="SAM" id="MobiDB-lite"/>
    </source>
</evidence>
<organism evidence="2 3">
    <name type="scientific">Allacma fusca</name>
    <dbReference type="NCBI Taxonomy" id="39272"/>
    <lineage>
        <taxon>Eukaryota</taxon>
        <taxon>Metazoa</taxon>
        <taxon>Ecdysozoa</taxon>
        <taxon>Arthropoda</taxon>
        <taxon>Hexapoda</taxon>
        <taxon>Collembola</taxon>
        <taxon>Symphypleona</taxon>
        <taxon>Sminthuridae</taxon>
        <taxon>Allacma</taxon>
    </lineage>
</organism>
<proteinExistence type="predicted"/>
<reference evidence="2" key="1">
    <citation type="submission" date="2021-06" db="EMBL/GenBank/DDBJ databases">
        <authorList>
            <person name="Hodson N. C."/>
            <person name="Mongue J. A."/>
            <person name="Jaron S. K."/>
        </authorList>
    </citation>
    <scope>NUCLEOTIDE SEQUENCE</scope>
</reference>
<keyword evidence="3" id="KW-1185">Reference proteome</keyword>
<evidence type="ECO:0000313" key="3">
    <source>
        <dbReference type="Proteomes" id="UP000708208"/>
    </source>
</evidence>